<evidence type="ECO:0000256" key="10">
    <source>
        <dbReference type="ARBA" id="ARBA00022771"/>
    </source>
</evidence>
<dbReference type="SUPFAM" id="SSF53335">
    <property type="entry name" value="S-adenosyl-L-methionine-dependent methyltransferases"/>
    <property type="match status" value="1"/>
</dbReference>
<dbReference type="SUPFAM" id="SSF57667">
    <property type="entry name" value="beta-beta-alpha zinc fingers"/>
    <property type="match status" value="1"/>
</dbReference>
<dbReference type="Gene3D" id="3.40.50.150">
    <property type="entry name" value="Vaccinia Virus protein VP39"/>
    <property type="match status" value="1"/>
</dbReference>
<evidence type="ECO:0000256" key="16">
    <source>
        <dbReference type="SAM" id="Coils"/>
    </source>
</evidence>
<keyword evidence="11" id="KW-0862">Zinc</keyword>
<evidence type="ECO:0000259" key="18">
    <source>
        <dbReference type="Pfam" id="PF13649"/>
    </source>
</evidence>
<dbReference type="Gene3D" id="2.70.160.11">
    <property type="entry name" value="Hnrnp arginine n-methyltransferase1"/>
    <property type="match status" value="1"/>
</dbReference>
<dbReference type="GO" id="GO:0005634">
    <property type="term" value="C:nucleus"/>
    <property type="evidence" value="ECO:0007669"/>
    <property type="project" value="UniProtKB-SubCell"/>
</dbReference>
<protein>
    <recommendedName>
        <fullName evidence="3">type I protein arginine methyltransferase</fullName>
        <ecNumber evidence="3">2.1.1.319</ecNumber>
    </recommendedName>
</protein>
<evidence type="ECO:0000313" key="22">
    <source>
        <dbReference type="Proteomes" id="UP001309876"/>
    </source>
</evidence>
<dbReference type="Pfam" id="PF22528">
    <property type="entry name" value="PRMT_C"/>
    <property type="match status" value="1"/>
</dbReference>
<dbReference type="GO" id="GO:0032259">
    <property type="term" value="P:methylation"/>
    <property type="evidence" value="ECO:0007669"/>
    <property type="project" value="UniProtKB-KW"/>
</dbReference>
<dbReference type="InterPro" id="IPR055135">
    <property type="entry name" value="PRMT_dom"/>
</dbReference>
<dbReference type="GO" id="GO:0035242">
    <property type="term" value="F:protein-arginine omega-N asymmetric methyltransferase activity"/>
    <property type="evidence" value="ECO:0007669"/>
    <property type="project" value="UniProtKB-EC"/>
</dbReference>
<evidence type="ECO:0000256" key="17">
    <source>
        <dbReference type="SAM" id="MobiDB-lite"/>
    </source>
</evidence>
<name>A0AAN7Y662_9EURO</name>
<keyword evidence="16" id="KW-0175">Coiled coil</keyword>
<evidence type="ECO:0000259" key="20">
    <source>
        <dbReference type="Pfam" id="PF22528"/>
    </source>
</evidence>
<dbReference type="Pfam" id="PF21137">
    <property type="entry name" value="ANM3_C2H2_Zf"/>
    <property type="match status" value="1"/>
</dbReference>
<proteinExistence type="predicted"/>
<evidence type="ECO:0000256" key="2">
    <source>
        <dbReference type="ARBA" id="ARBA00004514"/>
    </source>
</evidence>
<dbReference type="AlphaFoldDB" id="A0AAN7Y662"/>
<dbReference type="InterPro" id="IPR036236">
    <property type="entry name" value="Znf_C2H2_sf"/>
</dbReference>
<evidence type="ECO:0000256" key="6">
    <source>
        <dbReference type="ARBA" id="ARBA00022603"/>
    </source>
</evidence>
<keyword evidence="22" id="KW-1185">Reference proteome</keyword>
<evidence type="ECO:0000256" key="14">
    <source>
        <dbReference type="ARBA" id="ARBA00049303"/>
    </source>
</evidence>
<dbReference type="InterPro" id="IPR025799">
    <property type="entry name" value="Arg_MeTrfase"/>
</dbReference>
<keyword evidence="8 15" id="KW-0949">S-adenosyl-L-methionine</keyword>
<dbReference type="CDD" id="cd02440">
    <property type="entry name" value="AdoMet_MTases"/>
    <property type="match status" value="1"/>
</dbReference>
<dbReference type="InterPro" id="IPR049482">
    <property type="entry name" value="ANM3-like_C2H2_Zf"/>
</dbReference>
<evidence type="ECO:0000256" key="15">
    <source>
        <dbReference type="PROSITE-ProRule" id="PRU01015"/>
    </source>
</evidence>
<comment type="catalytic activity">
    <reaction evidence="14">
        <text>L-arginyl-[protein] + S-adenosyl-L-methionine = N(omega)-methyl-L-arginyl-[protein] + S-adenosyl-L-homocysteine + H(+)</text>
        <dbReference type="Rhea" id="RHEA:48100"/>
        <dbReference type="Rhea" id="RHEA-COMP:10532"/>
        <dbReference type="Rhea" id="RHEA-COMP:11990"/>
        <dbReference type="ChEBI" id="CHEBI:15378"/>
        <dbReference type="ChEBI" id="CHEBI:29965"/>
        <dbReference type="ChEBI" id="CHEBI:57856"/>
        <dbReference type="ChEBI" id="CHEBI:59789"/>
        <dbReference type="ChEBI" id="CHEBI:65280"/>
    </reaction>
    <physiologicalReaction direction="left-to-right" evidence="14">
        <dbReference type="Rhea" id="RHEA:48101"/>
    </physiologicalReaction>
</comment>
<dbReference type="PANTHER" id="PTHR11006">
    <property type="entry name" value="PROTEIN ARGININE N-METHYLTRANSFERASE"/>
    <property type="match status" value="1"/>
</dbReference>
<dbReference type="EMBL" id="JAVRRJ010000005">
    <property type="protein sequence ID" value="KAK5084624.1"/>
    <property type="molecule type" value="Genomic_DNA"/>
</dbReference>
<feature type="domain" description="Methyltransferase" evidence="18">
    <location>
        <begin position="240"/>
        <end position="337"/>
    </location>
</feature>
<dbReference type="FunFam" id="3.40.50.150:FF:000034">
    <property type="entry name" value="Protein arginine N-methyltransferase 3"/>
    <property type="match status" value="1"/>
</dbReference>
<feature type="domain" description="Protein arginine N-methyltransferase 3-like C2H2 zinc finger" evidence="19">
    <location>
        <begin position="71"/>
        <end position="116"/>
    </location>
</feature>
<keyword evidence="9" id="KW-0479">Metal-binding</keyword>
<dbReference type="GO" id="GO:0005840">
    <property type="term" value="C:ribosome"/>
    <property type="evidence" value="ECO:0007669"/>
    <property type="project" value="UniProtKB-KW"/>
</dbReference>
<dbReference type="PANTHER" id="PTHR11006:SF116">
    <property type="entry name" value="PROTEIN METHYLTRANSFERASE"/>
    <property type="match status" value="1"/>
</dbReference>
<evidence type="ECO:0000256" key="3">
    <source>
        <dbReference type="ARBA" id="ARBA00011925"/>
    </source>
</evidence>
<comment type="subcellular location">
    <subcellularLocation>
        <location evidence="2">Cytoplasm</location>
        <location evidence="2">Cytosol</location>
    </subcellularLocation>
    <subcellularLocation>
        <location evidence="1">Nucleus</location>
    </subcellularLocation>
</comment>
<dbReference type="GO" id="GO:0042054">
    <property type="term" value="F:histone methyltransferase activity"/>
    <property type="evidence" value="ECO:0007669"/>
    <property type="project" value="TreeGrafter"/>
</dbReference>
<evidence type="ECO:0000313" key="21">
    <source>
        <dbReference type="EMBL" id="KAK5084624.1"/>
    </source>
</evidence>
<evidence type="ECO:0000256" key="4">
    <source>
        <dbReference type="ARBA" id="ARBA00022490"/>
    </source>
</evidence>
<keyword evidence="12" id="KW-0539">Nucleus</keyword>
<evidence type="ECO:0000256" key="12">
    <source>
        <dbReference type="ARBA" id="ARBA00023242"/>
    </source>
</evidence>
<accession>A0AAN7Y662</accession>
<feature type="coiled-coil region" evidence="16">
    <location>
        <begin position="135"/>
        <end position="162"/>
    </location>
</feature>
<keyword evidence="6 15" id="KW-0489">Methyltransferase</keyword>
<evidence type="ECO:0000256" key="9">
    <source>
        <dbReference type="ARBA" id="ARBA00022723"/>
    </source>
</evidence>
<dbReference type="GO" id="GO:0005829">
    <property type="term" value="C:cytosol"/>
    <property type="evidence" value="ECO:0007669"/>
    <property type="project" value="UniProtKB-SubCell"/>
</dbReference>
<dbReference type="Pfam" id="PF13649">
    <property type="entry name" value="Methyltransf_25"/>
    <property type="match status" value="1"/>
</dbReference>
<evidence type="ECO:0000256" key="11">
    <source>
        <dbReference type="ARBA" id="ARBA00022833"/>
    </source>
</evidence>
<keyword evidence="21" id="KW-0689">Ribosomal protein</keyword>
<keyword evidence="7 15" id="KW-0808">Transferase</keyword>
<dbReference type="GO" id="GO:0008270">
    <property type="term" value="F:zinc ion binding"/>
    <property type="evidence" value="ECO:0007669"/>
    <property type="project" value="UniProtKB-KW"/>
</dbReference>
<evidence type="ECO:0000256" key="7">
    <source>
        <dbReference type="ARBA" id="ARBA00022679"/>
    </source>
</evidence>
<keyword evidence="4" id="KW-0963">Cytoplasm</keyword>
<evidence type="ECO:0000256" key="13">
    <source>
        <dbReference type="ARBA" id="ARBA00047384"/>
    </source>
</evidence>
<dbReference type="InterPro" id="IPR041698">
    <property type="entry name" value="Methyltransf_25"/>
</dbReference>
<evidence type="ECO:0000256" key="1">
    <source>
        <dbReference type="ARBA" id="ARBA00004123"/>
    </source>
</evidence>
<organism evidence="21 22">
    <name type="scientific">Lithohypha guttulata</name>
    <dbReference type="NCBI Taxonomy" id="1690604"/>
    <lineage>
        <taxon>Eukaryota</taxon>
        <taxon>Fungi</taxon>
        <taxon>Dikarya</taxon>
        <taxon>Ascomycota</taxon>
        <taxon>Pezizomycotina</taxon>
        <taxon>Eurotiomycetes</taxon>
        <taxon>Chaetothyriomycetidae</taxon>
        <taxon>Chaetothyriales</taxon>
        <taxon>Trichomeriaceae</taxon>
        <taxon>Lithohypha</taxon>
    </lineage>
</organism>
<dbReference type="EC" id="2.1.1.319" evidence="3"/>
<feature type="domain" description="Protein arginine N-methyltransferase" evidence="20">
    <location>
        <begin position="343"/>
        <end position="520"/>
    </location>
</feature>
<reference evidence="21 22" key="1">
    <citation type="submission" date="2023-08" db="EMBL/GenBank/DDBJ databases">
        <title>Black Yeasts Isolated from many extreme environments.</title>
        <authorList>
            <person name="Coleine C."/>
            <person name="Stajich J.E."/>
            <person name="Selbmann L."/>
        </authorList>
    </citation>
    <scope>NUCLEOTIDE SEQUENCE [LARGE SCALE GENOMIC DNA]</scope>
    <source>
        <strain evidence="21 22">CCFEE 5910</strain>
    </source>
</reference>
<evidence type="ECO:0000259" key="19">
    <source>
        <dbReference type="Pfam" id="PF21137"/>
    </source>
</evidence>
<sequence>MSSSRSLENALDVSSSSDSLSEDDGEEGWQDEENDELPDTFVSLYDNDKFDSVIAMFQHCKAKYDFDIWAIQQKFDLDFIGLVKLVNYVRKSVAGGDLDPDVSRKALFEDDFYLLPVMESDAVLYNLEEILMASRTAGKSELEELKDQMAALQSRFDAYRDEVSKFLDQKLMADAANSTPSNGEDPSVDGLKRKDDRDADYFHGYSFNAIHETMLKDRVRTDAYRDFIYDNKDIFQDKVVLDVGCGTGILSMFCAKAGAKQVIAVDNSNIIHTAREIIRGNGLDDRIQCIKGKIEEVQLPVGQVDIIVSEWMGYCLLFESMLDSVIYARDRYLAPGGLMVPSHAALVIAPVADSEIRQTHIDYWADVYGFDMRPMIPRASEECLIRTLNKDDVSGEGTSFKMLDLHKANVSDLSFVSKFQLQPATSSETLDGFAIWFDTFFIRSPNNDSSDLSTENAKTKGIVTLSTSPYTEFTHWEQGVCFVDRGGRLLEGKAVHGTVAFNKSQTDSRGLDIQIQWQIGGSDAQTQSWRL</sequence>
<keyword evidence="10" id="KW-0863">Zinc-finger</keyword>
<evidence type="ECO:0000256" key="5">
    <source>
        <dbReference type="ARBA" id="ARBA00022553"/>
    </source>
</evidence>
<dbReference type="Proteomes" id="UP001309876">
    <property type="component" value="Unassembled WGS sequence"/>
</dbReference>
<feature type="region of interest" description="Disordered" evidence="17">
    <location>
        <begin position="1"/>
        <end position="33"/>
    </location>
</feature>
<feature type="compositionally biased region" description="Acidic residues" evidence="17">
    <location>
        <begin position="20"/>
        <end position="33"/>
    </location>
</feature>
<dbReference type="InterPro" id="IPR029063">
    <property type="entry name" value="SAM-dependent_MTases_sf"/>
</dbReference>
<dbReference type="PROSITE" id="PS51678">
    <property type="entry name" value="SAM_MT_PRMT"/>
    <property type="match status" value="1"/>
</dbReference>
<comment type="catalytic activity">
    <reaction evidence="13">
        <text>L-arginyl-[protein] + 2 S-adenosyl-L-methionine = N(omega),N(omega)-dimethyl-L-arginyl-[protein] + 2 S-adenosyl-L-homocysteine + 2 H(+)</text>
        <dbReference type="Rhea" id="RHEA:48096"/>
        <dbReference type="Rhea" id="RHEA-COMP:10532"/>
        <dbReference type="Rhea" id="RHEA-COMP:11991"/>
        <dbReference type="ChEBI" id="CHEBI:15378"/>
        <dbReference type="ChEBI" id="CHEBI:29965"/>
        <dbReference type="ChEBI" id="CHEBI:57856"/>
        <dbReference type="ChEBI" id="CHEBI:59789"/>
        <dbReference type="ChEBI" id="CHEBI:61897"/>
        <dbReference type="EC" id="2.1.1.319"/>
    </reaction>
    <physiologicalReaction direction="left-to-right" evidence="13">
        <dbReference type="Rhea" id="RHEA:48097"/>
    </physiologicalReaction>
</comment>
<keyword evidence="21" id="KW-0687">Ribonucleoprotein</keyword>
<evidence type="ECO:0000256" key="8">
    <source>
        <dbReference type="ARBA" id="ARBA00022691"/>
    </source>
</evidence>
<comment type="caution">
    <text evidence="21">The sequence shown here is derived from an EMBL/GenBank/DDBJ whole genome shotgun (WGS) entry which is preliminary data.</text>
</comment>
<keyword evidence="5" id="KW-0597">Phosphoprotein</keyword>
<gene>
    <name evidence="21" type="primary">rmt3</name>
    <name evidence="21" type="ORF">LTR05_005702</name>
</gene>